<dbReference type="SUPFAM" id="SSF51294">
    <property type="entry name" value="Hedgehog/intein (Hint) domain"/>
    <property type="match status" value="1"/>
</dbReference>
<accession>A0A558BNB8</accession>
<dbReference type="RefSeq" id="WP_246127926.1">
    <property type="nucleotide sequence ID" value="NZ_VJWX01000294.1"/>
</dbReference>
<feature type="non-terminal residue" evidence="2">
    <location>
        <position position="1"/>
    </location>
</feature>
<name>A0A558BNB8_9PSEU</name>
<dbReference type="NCBIfam" id="TIGR01443">
    <property type="entry name" value="intein_Cterm"/>
    <property type="match status" value="1"/>
</dbReference>
<dbReference type="Gene3D" id="2.170.16.10">
    <property type="entry name" value="Hedgehog/Intein (Hint) domain"/>
    <property type="match status" value="1"/>
</dbReference>
<comment type="caution">
    <text evidence="2">The sequence shown here is derived from an EMBL/GenBank/DDBJ whole genome shotgun (WGS) entry which is preliminary data.</text>
</comment>
<dbReference type="InterPro" id="IPR036844">
    <property type="entry name" value="Hint_dom_sf"/>
</dbReference>
<dbReference type="InterPro" id="IPR003587">
    <property type="entry name" value="Hint_dom_N"/>
</dbReference>
<evidence type="ECO:0000313" key="2">
    <source>
        <dbReference type="EMBL" id="TVT37992.1"/>
    </source>
</evidence>
<dbReference type="EMBL" id="VJWX01000294">
    <property type="protein sequence ID" value="TVT37992.1"/>
    <property type="molecule type" value="Genomic_DNA"/>
</dbReference>
<dbReference type="SMART" id="SM00306">
    <property type="entry name" value="HintN"/>
    <property type="match status" value="1"/>
</dbReference>
<keyword evidence="3" id="KW-1185">Reference proteome</keyword>
<organism evidence="2 3">
    <name type="scientific">Amycolatopsis rhizosphaerae</name>
    <dbReference type="NCBI Taxonomy" id="2053003"/>
    <lineage>
        <taxon>Bacteria</taxon>
        <taxon>Bacillati</taxon>
        <taxon>Actinomycetota</taxon>
        <taxon>Actinomycetes</taxon>
        <taxon>Pseudonocardiales</taxon>
        <taxon>Pseudonocardiaceae</taxon>
        <taxon>Amycolatopsis</taxon>
    </lineage>
</organism>
<sequence length="348" mass="35848">SWSGALDVVKELSGYNDAKKCLTKGDFGACAWTVVTVASLAAGPEATAALRGLKGAAVGLKAGKDLLKFGKAARDVRRAEEAATAAKDTAKTVENVACLAAGNSFAADTGVLMADGSTKPISQVKVGDEVRATDPVTGRAAAEKVTGVITGTGEKELTSVTVATDQATGTVVATSGHPFFDDGEHRWVQAADLRPGERIQTASGQDGTVVGTSSWSRVDTVYNLTVDTLHTFFVTVAGIGLLVHNVDPDCGKNIAKQGARHAKPKTGVVAKTKNGLKAAGRKGWDYAVKRPIRGVTKDLGKALAKCIGKPGTALGIGYATEHKTLGLAAGLVLLTNCYWDMIADGGKK</sequence>
<reference evidence="2 3" key="1">
    <citation type="submission" date="2019-07" db="EMBL/GenBank/DDBJ databases">
        <authorList>
            <person name="Duangmal K."/>
            <person name="Teo W.F.A."/>
        </authorList>
    </citation>
    <scope>NUCLEOTIDE SEQUENCE [LARGE SCALE GENOMIC DNA]</scope>
    <source>
        <strain evidence="2 3">TBRC 6029</strain>
    </source>
</reference>
<dbReference type="InterPro" id="IPR030934">
    <property type="entry name" value="Intein_C"/>
</dbReference>
<dbReference type="Pfam" id="PF07591">
    <property type="entry name" value="PT-HINT"/>
    <property type="match status" value="1"/>
</dbReference>
<evidence type="ECO:0000259" key="1">
    <source>
        <dbReference type="SMART" id="SM00306"/>
    </source>
</evidence>
<feature type="domain" description="Hint" evidence="1">
    <location>
        <begin position="102"/>
        <end position="203"/>
    </location>
</feature>
<dbReference type="CDD" id="cd00081">
    <property type="entry name" value="Hint"/>
    <property type="match status" value="1"/>
</dbReference>
<dbReference type="AlphaFoldDB" id="A0A558BNB8"/>
<gene>
    <name evidence="2" type="ORF">FNH05_24735</name>
</gene>
<dbReference type="Proteomes" id="UP000320011">
    <property type="component" value="Unassembled WGS sequence"/>
</dbReference>
<evidence type="ECO:0000313" key="3">
    <source>
        <dbReference type="Proteomes" id="UP000320011"/>
    </source>
</evidence>
<protein>
    <recommendedName>
        <fullName evidence="1">Hint domain-containing protein</fullName>
    </recommendedName>
</protein>
<dbReference type="PROSITE" id="PS50818">
    <property type="entry name" value="INTEIN_C_TER"/>
    <property type="match status" value="1"/>
</dbReference>
<proteinExistence type="predicted"/>
<reference evidence="2 3" key="2">
    <citation type="submission" date="2019-08" db="EMBL/GenBank/DDBJ databases">
        <title>Amycolatopsis acidicola sp. nov., isolated from peat swamp forest soil.</title>
        <authorList>
            <person name="Srisuk N."/>
        </authorList>
    </citation>
    <scope>NUCLEOTIDE SEQUENCE [LARGE SCALE GENOMIC DNA]</scope>
    <source>
        <strain evidence="2 3">TBRC 6029</strain>
    </source>
</reference>